<proteinExistence type="predicted"/>
<evidence type="ECO:0000313" key="1">
    <source>
        <dbReference type="EMBL" id="RKQ97158.1"/>
    </source>
</evidence>
<comment type="caution">
    <text evidence="1">The sequence shown here is derived from an EMBL/GenBank/DDBJ whole genome shotgun (WGS) entry which is preliminary data.</text>
</comment>
<dbReference type="AlphaFoldDB" id="A0A420WUN8"/>
<evidence type="ECO:0000313" key="2">
    <source>
        <dbReference type="Proteomes" id="UP000281975"/>
    </source>
</evidence>
<dbReference type="Proteomes" id="UP000281975">
    <property type="component" value="Unassembled WGS sequence"/>
</dbReference>
<dbReference type="NCBIfam" id="TIGR01600">
    <property type="entry name" value="phage_tail_L"/>
    <property type="match status" value="1"/>
</dbReference>
<protein>
    <submittedName>
        <fullName evidence="1">Lambda family phage minor tail protein L</fullName>
    </submittedName>
</protein>
<dbReference type="Pfam" id="PF05100">
    <property type="entry name" value="Phage_tail_L"/>
    <property type="match status" value="1"/>
</dbReference>
<organism evidence="1 2">
    <name type="scientific">Kushneria sinocarnis</name>
    <dbReference type="NCBI Taxonomy" id="595502"/>
    <lineage>
        <taxon>Bacteria</taxon>
        <taxon>Pseudomonadati</taxon>
        <taxon>Pseudomonadota</taxon>
        <taxon>Gammaproteobacteria</taxon>
        <taxon>Oceanospirillales</taxon>
        <taxon>Halomonadaceae</taxon>
        <taxon>Kushneria</taxon>
    </lineage>
</organism>
<sequence length="239" mass="27420">MSEIIARESQLLSTDHVVQLFELDASRWNGGTLRFTNETDEDGNPLQFNGYTYQPIPVEATGFEWTTQGKQPRPELKVTALDRDWMSLIIGADDLEGAQVTRIKTFRKCLDDGSDPDPLQTFPSQTYRIERKKEQSRTHIKFELTMALDQQGRQVPFRQCIRDTCTHTYRYWDGEKFVYEGVTCPYAGDRYYDLQGNEVGDPAEDVCPKDLNHGCKKRFGENGRLPFRGFPGLARTSTT</sequence>
<dbReference type="GO" id="GO:0046718">
    <property type="term" value="P:symbiont entry into host cell"/>
    <property type="evidence" value="ECO:0007669"/>
    <property type="project" value="InterPro"/>
</dbReference>
<gene>
    <name evidence="1" type="ORF">C7446_2578</name>
</gene>
<dbReference type="GO" id="GO:0030430">
    <property type="term" value="C:host cell cytoplasm"/>
    <property type="evidence" value="ECO:0007669"/>
    <property type="project" value="InterPro"/>
</dbReference>
<dbReference type="GO" id="GO:0051536">
    <property type="term" value="F:iron-sulfur cluster binding"/>
    <property type="evidence" value="ECO:0007669"/>
    <property type="project" value="InterPro"/>
</dbReference>
<keyword evidence="2" id="KW-1185">Reference proteome</keyword>
<accession>A0A420WUN8</accession>
<name>A0A420WUN8_9GAMM</name>
<dbReference type="EMBL" id="RBIN01000007">
    <property type="protein sequence ID" value="RKQ97158.1"/>
    <property type="molecule type" value="Genomic_DNA"/>
</dbReference>
<dbReference type="InterPro" id="IPR006487">
    <property type="entry name" value="Phage_lambda_L"/>
</dbReference>
<reference evidence="1 2" key="1">
    <citation type="submission" date="2018-10" db="EMBL/GenBank/DDBJ databases">
        <title>Genomic Encyclopedia of Type Strains, Phase IV (KMG-IV): sequencing the most valuable type-strain genomes for metagenomic binning, comparative biology and taxonomic classification.</title>
        <authorList>
            <person name="Goeker M."/>
        </authorList>
    </citation>
    <scope>NUCLEOTIDE SEQUENCE [LARGE SCALE GENOMIC DNA]</scope>
    <source>
        <strain evidence="1 2">DSM 23229</strain>
    </source>
</reference>
<dbReference type="RefSeq" id="WP_170150089.1">
    <property type="nucleotide sequence ID" value="NZ_RBIN01000007.1"/>
</dbReference>